<feature type="chain" id="PRO_5021895636" description="Lipoprotein" evidence="1">
    <location>
        <begin position="20"/>
        <end position="93"/>
    </location>
</feature>
<gene>
    <name evidence="2" type="ORF">AOE01nite_26590</name>
</gene>
<evidence type="ECO:0000313" key="2">
    <source>
        <dbReference type="EMBL" id="GEN64435.1"/>
    </source>
</evidence>
<feature type="signal peptide" evidence="1">
    <location>
        <begin position="1"/>
        <end position="19"/>
    </location>
</feature>
<name>A0A511XND0_9PROT</name>
<dbReference type="RefSeq" id="WP_146890925.1">
    <property type="nucleotide sequence ID" value="NZ_BJYG01000042.1"/>
</dbReference>
<keyword evidence="1" id="KW-0732">Signal</keyword>
<sequence>MAVRRLVPLLALCAAGCSAEMGRTVNDTDISCLRKQMGSGIHTSFPLAANTCQRWTNHNLIFNQKTAKPMPLNLKGAPDLQALAEEYSYTYTK</sequence>
<protein>
    <recommendedName>
        <fullName evidence="4">Lipoprotein</fullName>
    </recommendedName>
</protein>
<dbReference type="EMBL" id="BJYG01000042">
    <property type="protein sequence ID" value="GEN64435.1"/>
    <property type="molecule type" value="Genomic_DNA"/>
</dbReference>
<dbReference type="AlphaFoldDB" id="A0A511XND0"/>
<reference evidence="2 3" key="1">
    <citation type="submission" date="2019-07" db="EMBL/GenBank/DDBJ databases">
        <title>Whole genome shotgun sequence of Acetobacter oeni NBRC 105207.</title>
        <authorList>
            <person name="Hosoyama A."/>
            <person name="Uohara A."/>
            <person name="Ohji S."/>
            <person name="Ichikawa N."/>
        </authorList>
    </citation>
    <scope>NUCLEOTIDE SEQUENCE [LARGE SCALE GENOMIC DNA]</scope>
    <source>
        <strain evidence="2 3">NBRC 105207</strain>
    </source>
</reference>
<evidence type="ECO:0000256" key="1">
    <source>
        <dbReference type="SAM" id="SignalP"/>
    </source>
</evidence>
<dbReference type="Proteomes" id="UP000321746">
    <property type="component" value="Unassembled WGS sequence"/>
</dbReference>
<organism evidence="2 3">
    <name type="scientific">Acetobacter oeni</name>
    <dbReference type="NCBI Taxonomy" id="304077"/>
    <lineage>
        <taxon>Bacteria</taxon>
        <taxon>Pseudomonadati</taxon>
        <taxon>Pseudomonadota</taxon>
        <taxon>Alphaproteobacteria</taxon>
        <taxon>Acetobacterales</taxon>
        <taxon>Acetobacteraceae</taxon>
        <taxon>Acetobacter</taxon>
    </lineage>
</organism>
<dbReference type="OrthoDB" id="7222665at2"/>
<keyword evidence="3" id="KW-1185">Reference proteome</keyword>
<accession>A0A511XND0</accession>
<proteinExistence type="predicted"/>
<comment type="caution">
    <text evidence="2">The sequence shown here is derived from an EMBL/GenBank/DDBJ whole genome shotgun (WGS) entry which is preliminary data.</text>
</comment>
<evidence type="ECO:0008006" key="4">
    <source>
        <dbReference type="Google" id="ProtNLM"/>
    </source>
</evidence>
<evidence type="ECO:0000313" key="3">
    <source>
        <dbReference type="Proteomes" id="UP000321746"/>
    </source>
</evidence>